<proteinExistence type="predicted"/>
<reference evidence="2 3" key="1">
    <citation type="submission" date="2024-08" db="EMBL/GenBank/DDBJ databases">
        <title>Gnathostoma spinigerum genome.</title>
        <authorList>
            <person name="Gonzalez-Bertolin B."/>
            <person name="Monzon S."/>
            <person name="Zaballos A."/>
            <person name="Jimenez P."/>
            <person name="Dekumyoy P."/>
            <person name="Varona S."/>
            <person name="Cuesta I."/>
            <person name="Sumanam S."/>
            <person name="Adisakwattana P."/>
            <person name="Gasser R.B."/>
            <person name="Hernandez-Gonzalez A."/>
            <person name="Young N.D."/>
            <person name="Perteguer M.J."/>
        </authorList>
    </citation>
    <scope>NUCLEOTIDE SEQUENCE [LARGE SCALE GENOMIC DNA]</scope>
    <source>
        <strain evidence="2">AL3</strain>
        <tissue evidence="2">Liver</tissue>
    </source>
</reference>
<evidence type="ECO:0000313" key="3">
    <source>
        <dbReference type="Proteomes" id="UP001608902"/>
    </source>
</evidence>
<name>A0ABD6EV76_9BILA</name>
<feature type="region of interest" description="Disordered" evidence="1">
    <location>
        <begin position="410"/>
        <end position="466"/>
    </location>
</feature>
<comment type="caution">
    <text evidence="2">The sequence shown here is derived from an EMBL/GenBank/DDBJ whole genome shotgun (WGS) entry which is preliminary data.</text>
</comment>
<protein>
    <submittedName>
        <fullName evidence="2">Uncharacterized protein</fullName>
    </submittedName>
</protein>
<dbReference type="AlphaFoldDB" id="A0ABD6EV76"/>
<feature type="compositionally biased region" description="Basic and acidic residues" evidence="1">
    <location>
        <begin position="95"/>
        <end position="116"/>
    </location>
</feature>
<feature type="compositionally biased region" description="Low complexity" evidence="1">
    <location>
        <begin position="442"/>
        <end position="457"/>
    </location>
</feature>
<feature type="region of interest" description="Disordered" evidence="1">
    <location>
        <begin position="94"/>
        <end position="121"/>
    </location>
</feature>
<feature type="region of interest" description="Disordered" evidence="1">
    <location>
        <begin position="271"/>
        <end position="320"/>
    </location>
</feature>
<accession>A0ABD6EV76</accession>
<feature type="compositionally biased region" description="Basic and acidic residues" evidence="1">
    <location>
        <begin position="271"/>
        <end position="294"/>
    </location>
</feature>
<dbReference type="Proteomes" id="UP001608902">
    <property type="component" value="Unassembled WGS sequence"/>
</dbReference>
<organism evidence="2 3">
    <name type="scientific">Gnathostoma spinigerum</name>
    <dbReference type="NCBI Taxonomy" id="75299"/>
    <lineage>
        <taxon>Eukaryota</taxon>
        <taxon>Metazoa</taxon>
        <taxon>Ecdysozoa</taxon>
        <taxon>Nematoda</taxon>
        <taxon>Chromadorea</taxon>
        <taxon>Rhabditida</taxon>
        <taxon>Spirurina</taxon>
        <taxon>Gnathostomatomorpha</taxon>
        <taxon>Gnathostomatoidea</taxon>
        <taxon>Gnathostomatidae</taxon>
        <taxon>Gnathostoma</taxon>
    </lineage>
</organism>
<keyword evidence="3" id="KW-1185">Reference proteome</keyword>
<feature type="compositionally biased region" description="Polar residues" evidence="1">
    <location>
        <begin position="295"/>
        <end position="307"/>
    </location>
</feature>
<feature type="compositionally biased region" description="Basic and acidic residues" evidence="1">
    <location>
        <begin position="430"/>
        <end position="439"/>
    </location>
</feature>
<evidence type="ECO:0000256" key="1">
    <source>
        <dbReference type="SAM" id="MobiDB-lite"/>
    </source>
</evidence>
<evidence type="ECO:0000313" key="2">
    <source>
        <dbReference type="EMBL" id="MFH4983007.1"/>
    </source>
</evidence>
<gene>
    <name evidence="2" type="ORF">AB6A40_009716</name>
</gene>
<dbReference type="EMBL" id="JBGFUD010010788">
    <property type="protein sequence ID" value="MFH4983007.1"/>
    <property type="molecule type" value="Genomic_DNA"/>
</dbReference>
<sequence>MPKTRQCVNIDTVAGSIAQSLASIFSLTKRSGIREAAHSLLGVNSDDEFAIALEKRVNEFLSSFPSGFHHRFDLEANASQPLLLSSDQVAPDIGFKNEKSRKSPSEFSVDSDHDQSLTEFSDNEDCEGRAFDSSTEWICDSGCHHGFEMRKRKNSIEHLTNSCSDKKLSRSATTTRFLSEKDDNSLKSVGKANILEHTLSQAKMNVADLMSVKCTSRLSSDTSFPATGEIPFHLMDACMNRFKAESSLSLLNEDNVNTSFNGEQINAFEKQGRDGCVREAESGNKDSGKIKECSSKSNTTSNEQNPQIDEEEFSEDSQVVPNRDENVLFVRKIHNDWDKEDKLLTDDEFSPMKGNQICYDRDHESYHVRTSSHRKHGCSTTDEIISDEQLSHEKENINREQRQKALVDFDSPGNTEIIDGISESGGYTRSETEVHENLGDKSSVISQTSQQSSCSRENSSDKHENNEINLMKCTEPSEMFHRHMSPRDERMIFHGATVENCTLNPQKALLDVSSDLAESFEGQIPSYDDPRKMTETSGCELFEEFSDDDDDQCGSFTAKTKDSVKYDTDGMKVVIID</sequence>